<evidence type="ECO:0000259" key="1">
    <source>
        <dbReference type="Pfam" id="PF24539"/>
    </source>
</evidence>
<evidence type="ECO:0000313" key="2">
    <source>
        <dbReference type="EMBL" id="CVK91419.1"/>
    </source>
</evidence>
<organism evidence="2 3">
    <name type="scientific">Fusarium mangiferae</name>
    <name type="common">Mango malformation disease fungus</name>
    <dbReference type="NCBI Taxonomy" id="192010"/>
    <lineage>
        <taxon>Eukaryota</taxon>
        <taxon>Fungi</taxon>
        <taxon>Dikarya</taxon>
        <taxon>Ascomycota</taxon>
        <taxon>Pezizomycotina</taxon>
        <taxon>Sordariomycetes</taxon>
        <taxon>Hypocreomycetidae</taxon>
        <taxon>Hypocreales</taxon>
        <taxon>Nectriaceae</taxon>
        <taxon>Fusarium</taxon>
        <taxon>Fusarium fujikuroi species complex</taxon>
    </lineage>
</organism>
<dbReference type="Proteomes" id="UP000184255">
    <property type="component" value="Unassembled WGS sequence"/>
</dbReference>
<sequence length="903" mass="100807">MSLEHELAWHYLNYSPPTGTWTFVFHETCWQLLLRKVSLSRDSQTEPQRIAELLFRLLYCLPYDRFKVPCPNHDFGGALKFWTSPLNLSGPRSFFLADPSTLTLGSAVQAPKDVSVPLHTTSDFQVSDDIFARLSPEIVQLVIAKAESTDLCNLRLSSKFVSKLTRTDHLPQHFWKSRFSVDKEMGFFPFDHELYRQPNSQINWRKLYFDLKRNLRDETETGHTRNRRRIWLCLDVVARPLMPLLDQNLCLQDRQSVEHDVVSEPYELGQFVRTPTIEDAHDSLPSEMGARCFGYQYIVFGQRNLGIESRISVSRILFDGAYYVSGMRVSKRSHGSSFKEISRVGYIVPHSEVDLHLGASHRLTEMRVAASATGITGLGFCIDDGTDAIAWKNIGVVTDVPDGVGLGTLKPKFKSRLCGAIIGFDVCKFVSFQALEEGIESTDTQVAATKVSGTMSGLWHPYEPDTSVYGAIHPSAAKDKQTVNQLYLLNMDFGGPGGALISRLSRITALHDDQHGSFRGFVFSYADGRTKSYGTRTIINTTSDRSTCIGQSSYINGPGGERIVSLEFAPDASSETENISAIKLRTTHDRILEFGRTCSSGEEAEHSWQTIIPPAGMSISAVLARVQLRSGVLQSLGVQYVTDSAANPSKSPCTATGVEHCNPHGFKMDKDRLEMAPRSLQRSEGCFSSVILSGVRRIGVSKGLPGRTRGLDHIAGLCFEFWGSAYPVYIGQWDCEVGYLSLEQGERICSFTFWQRQESFASSSSRENAGRITGIKITKTGLGQRDMEIVLGDKQKMLLYSFTENPYERLMGLAWTFNRECDYTYVLTEPSEHFPRTSLTLSIMTLRTNKAAYVQSREFTPPFVPALESSLVSSSITVLARYPGLQDPQMVSRFPLVLAAMNG</sequence>
<protein>
    <recommendedName>
        <fullName evidence="1">DUF7600 domain-containing protein</fullName>
    </recommendedName>
</protein>
<proteinExistence type="predicted"/>
<dbReference type="Pfam" id="PF24539">
    <property type="entry name" value="DUF7600"/>
    <property type="match status" value="1"/>
</dbReference>
<dbReference type="InterPro" id="IPR056021">
    <property type="entry name" value="DUF7600"/>
</dbReference>
<accession>A0A1L7T0G8</accession>
<keyword evidence="3" id="KW-1185">Reference proteome</keyword>
<gene>
    <name evidence="2" type="ORF">FMAN_09533</name>
</gene>
<comment type="caution">
    <text evidence="2">The sequence shown here is derived from an EMBL/GenBank/DDBJ whole genome shotgun (WGS) entry which is preliminary data.</text>
</comment>
<feature type="domain" description="DUF7600" evidence="1">
    <location>
        <begin position="288"/>
        <end position="433"/>
    </location>
</feature>
<dbReference type="GeneID" id="65088792"/>
<evidence type="ECO:0000313" key="3">
    <source>
        <dbReference type="Proteomes" id="UP000184255"/>
    </source>
</evidence>
<dbReference type="AlphaFoldDB" id="A0A1L7T0G8"/>
<dbReference type="EMBL" id="FCQH01000004">
    <property type="protein sequence ID" value="CVK91419.1"/>
    <property type="molecule type" value="Genomic_DNA"/>
</dbReference>
<dbReference type="VEuPathDB" id="FungiDB:FMAN_09533"/>
<dbReference type="RefSeq" id="XP_041681056.1">
    <property type="nucleotide sequence ID" value="XM_041830388.1"/>
</dbReference>
<name>A0A1L7T0G8_FUSMA</name>
<reference evidence="3" key="1">
    <citation type="journal article" date="2016" name="Genome Biol. Evol.">
        <title>Comparative 'omics' of the Fusarium fujikuroi species complex highlights differences in genetic potential and metabolite synthesis.</title>
        <authorList>
            <person name="Niehaus E.-M."/>
            <person name="Muensterkoetter M."/>
            <person name="Proctor R.H."/>
            <person name="Brown D.W."/>
            <person name="Sharon A."/>
            <person name="Idan Y."/>
            <person name="Oren-Young L."/>
            <person name="Sieber C.M."/>
            <person name="Novak O."/>
            <person name="Pencik A."/>
            <person name="Tarkowska D."/>
            <person name="Hromadova K."/>
            <person name="Freeman S."/>
            <person name="Maymon M."/>
            <person name="Elazar M."/>
            <person name="Youssef S.A."/>
            <person name="El-Shabrawy E.S.M."/>
            <person name="Shalaby A.B.A."/>
            <person name="Houterman P."/>
            <person name="Brock N.L."/>
            <person name="Burkhardt I."/>
            <person name="Tsavkelova E.A."/>
            <person name="Dickschat J.S."/>
            <person name="Galuszka P."/>
            <person name="Gueldener U."/>
            <person name="Tudzynski B."/>
        </authorList>
    </citation>
    <scope>NUCLEOTIDE SEQUENCE [LARGE SCALE GENOMIC DNA]</scope>
    <source>
        <strain evidence="3">MRC7560</strain>
    </source>
</reference>